<dbReference type="SUPFAM" id="SSF48452">
    <property type="entry name" value="TPR-like"/>
    <property type="match status" value="2"/>
</dbReference>
<dbReference type="Proteomes" id="UP000179807">
    <property type="component" value="Unassembled WGS sequence"/>
</dbReference>
<dbReference type="Pfam" id="PF13432">
    <property type="entry name" value="TPR_16"/>
    <property type="match status" value="1"/>
</dbReference>
<dbReference type="Gene3D" id="1.25.40.10">
    <property type="entry name" value="Tetratricopeptide repeat domain"/>
    <property type="match status" value="1"/>
</dbReference>
<dbReference type="InterPro" id="IPR011990">
    <property type="entry name" value="TPR-like_helical_dom_sf"/>
</dbReference>
<dbReference type="GO" id="GO:0036064">
    <property type="term" value="C:ciliary basal body"/>
    <property type="evidence" value="ECO:0007669"/>
    <property type="project" value="TreeGrafter"/>
</dbReference>
<comment type="caution">
    <text evidence="5">The sequence shown here is derived from an EMBL/GenBank/DDBJ whole genome shotgun (WGS) entry which is preliminary data.</text>
</comment>
<feature type="repeat" description="TPR" evidence="4">
    <location>
        <begin position="112"/>
        <end position="145"/>
    </location>
</feature>
<dbReference type="GeneID" id="94824994"/>
<dbReference type="GO" id="GO:0061512">
    <property type="term" value="P:protein localization to cilium"/>
    <property type="evidence" value="ECO:0007669"/>
    <property type="project" value="TreeGrafter"/>
</dbReference>
<dbReference type="VEuPathDB" id="TrichDB:TRFO_01749"/>
<evidence type="ECO:0000256" key="2">
    <source>
        <dbReference type="ARBA" id="ARBA00022803"/>
    </source>
</evidence>
<dbReference type="Pfam" id="PF13181">
    <property type="entry name" value="TPR_8"/>
    <property type="match status" value="1"/>
</dbReference>
<sequence>MQKVKLLDNKPSEWLAHRFYVLGQFDMCMTVVDQILRRNPDNPEALSLKGNVLRSKGQIDEALNCFQNAFYLDTENVRHSLEIAKCLYFLGRFPQSLKILKDLESTPEGNLWEVFHLIGLCYLKLRKYDDANDAFQNALDTDLRIETFLELINIYEIQKDSSALSSIISEAMKYHSNNAVLRRRIGKLNIARNRLSKALSHLQFALTRDETDSLSYLLAGSIEQENQHFDDALTYYRKAFVGLSNSPALWNNVALCIQLRSRREAVVACCKRAMFFSPFEALPLTNIGLTFLEMGLYCSAAIVLRRARSLDPSVRGAAEGLAVALMNLGDYDESIHLLQNELQKTSDHELSINLAICFYKAGKMKEAKSQFMKFMKMMKEEPALEASYPIKNVLVPMFTNCDALETC</sequence>
<dbReference type="InterPro" id="IPR019734">
    <property type="entry name" value="TPR_rpt"/>
</dbReference>
<keyword evidence="1" id="KW-0677">Repeat</keyword>
<proteinExistence type="inferred from homology"/>
<dbReference type="PROSITE" id="PS50005">
    <property type="entry name" value="TPR"/>
    <property type="match status" value="2"/>
</dbReference>
<dbReference type="PANTHER" id="PTHR44186:SF1">
    <property type="entry name" value="BARDET-BIEDL SYNDROME 4 PROTEIN"/>
    <property type="match status" value="1"/>
</dbReference>
<comment type="similarity">
    <text evidence="3">Belongs to the BBS4 family.</text>
</comment>
<evidence type="ECO:0000313" key="6">
    <source>
        <dbReference type="Proteomes" id="UP000179807"/>
    </source>
</evidence>
<reference evidence="5" key="1">
    <citation type="submission" date="2016-10" db="EMBL/GenBank/DDBJ databases">
        <authorList>
            <person name="Benchimol M."/>
            <person name="Almeida L.G."/>
            <person name="Vasconcelos A.T."/>
            <person name="Perreira-Neves A."/>
            <person name="Rosa I.A."/>
            <person name="Tasca T."/>
            <person name="Bogo M.R."/>
            <person name="de Souza W."/>
        </authorList>
    </citation>
    <scope>NUCLEOTIDE SEQUENCE [LARGE SCALE GENOMIC DNA]</scope>
    <source>
        <strain evidence="5">K</strain>
    </source>
</reference>
<evidence type="ECO:0000313" key="5">
    <source>
        <dbReference type="EMBL" id="OHT01145.1"/>
    </source>
</evidence>
<protein>
    <submittedName>
        <fullName evidence="5">TPR Domain containing protein</fullName>
    </submittedName>
</protein>
<name>A0A1J4JPW1_9EUKA</name>
<keyword evidence="2 4" id="KW-0802">TPR repeat</keyword>
<dbReference type="AlphaFoldDB" id="A0A1J4JPW1"/>
<dbReference type="RefSeq" id="XP_068354281.1">
    <property type="nucleotide sequence ID" value="XM_068490290.1"/>
</dbReference>
<evidence type="ECO:0000256" key="3">
    <source>
        <dbReference type="ARBA" id="ARBA00023778"/>
    </source>
</evidence>
<dbReference type="Pfam" id="PF13174">
    <property type="entry name" value="TPR_6"/>
    <property type="match status" value="1"/>
</dbReference>
<dbReference type="PANTHER" id="PTHR44186">
    <property type="match status" value="1"/>
</dbReference>
<organism evidence="5 6">
    <name type="scientific">Tritrichomonas foetus</name>
    <dbReference type="NCBI Taxonomy" id="1144522"/>
    <lineage>
        <taxon>Eukaryota</taxon>
        <taxon>Metamonada</taxon>
        <taxon>Parabasalia</taxon>
        <taxon>Tritrichomonadida</taxon>
        <taxon>Tritrichomonadidae</taxon>
        <taxon>Tritrichomonas</taxon>
    </lineage>
</organism>
<dbReference type="GO" id="GO:0060271">
    <property type="term" value="P:cilium assembly"/>
    <property type="evidence" value="ECO:0007669"/>
    <property type="project" value="TreeGrafter"/>
</dbReference>
<gene>
    <name evidence="5" type="ORF">TRFO_01749</name>
</gene>
<dbReference type="OrthoDB" id="309339at2759"/>
<evidence type="ECO:0000256" key="4">
    <source>
        <dbReference type="PROSITE-ProRule" id="PRU00339"/>
    </source>
</evidence>
<accession>A0A1J4JPW1</accession>
<keyword evidence="6" id="KW-1185">Reference proteome</keyword>
<feature type="repeat" description="TPR" evidence="4">
    <location>
        <begin position="43"/>
        <end position="76"/>
    </location>
</feature>
<dbReference type="EMBL" id="MLAK01000926">
    <property type="protein sequence ID" value="OHT01145.1"/>
    <property type="molecule type" value="Genomic_DNA"/>
</dbReference>
<evidence type="ECO:0000256" key="1">
    <source>
        <dbReference type="ARBA" id="ARBA00022737"/>
    </source>
</evidence>
<dbReference type="SMART" id="SM00028">
    <property type="entry name" value="TPR"/>
    <property type="match status" value="7"/>
</dbReference>